<dbReference type="SUPFAM" id="SSF53613">
    <property type="entry name" value="Ribokinase-like"/>
    <property type="match status" value="1"/>
</dbReference>
<dbReference type="Gene3D" id="3.40.1190.20">
    <property type="match status" value="1"/>
</dbReference>
<dbReference type="NCBIfam" id="TIGR00097">
    <property type="entry name" value="HMP-P_kinase"/>
    <property type="match status" value="1"/>
</dbReference>
<evidence type="ECO:0000313" key="4">
    <source>
        <dbReference type="Proteomes" id="UP000886523"/>
    </source>
</evidence>
<comment type="caution">
    <text evidence="3">The sequence shown here is derived from an EMBL/GenBank/DDBJ whole genome shotgun (WGS) entry which is preliminary data.</text>
</comment>
<evidence type="ECO:0000259" key="1">
    <source>
        <dbReference type="Pfam" id="PF03070"/>
    </source>
</evidence>
<dbReference type="GO" id="GO:0005829">
    <property type="term" value="C:cytosol"/>
    <property type="evidence" value="ECO:0007669"/>
    <property type="project" value="TreeGrafter"/>
</dbReference>
<dbReference type="Pfam" id="PF03070">
    <property type="entry name" value="TENA_THI-4"/>
    <property type="match status" value="1"/>
</dbReference>
<evidence type="ECO:0000313" key="3">
    <source>
        <dbReference type="EMBL" id="KAF9517468.1"/>
    </source>
</evidence>
<accession>A0A9P6B4B7</accession>
<dbReference type="OrthoDB" id="10028886at2759"/>
<feature type="domain" description="Pyridoxamine kinase/Phosphomethylpyrimidine kinase" evidence="2">
    <location>
        <begin position="14"/>
        <end position="194"/>
    </location>
</feature>
<dbReference type="EMBL" id="MU128931">
    <property type="protein sequence ID" value="KAF9517468.1"/>
    <property type="molecule type" value="Genomic_DNA"/>
</dbReference>
<name>A0A9P6B4B7_9AGAM</name>
<dbReference type="GO" id="GO:0009228">
    <property type="term" value="P:thiamine biosynthetic process"/>
    <property type="evidence" value="ECO:0007669"/>
    <property type="project" value="InterPro"/>
</dbReference>
<dbReference type="CDD" id="cd01169">
    <property type="entry name" value="HMPP_kinase"/>
    <property type="match status" value="1"/>
</dbReference>
<evidence type="ECO:0000259" key="2">
    <source>
        <dbReference type="Pfam" id="PF08543"/>
    </source>
</evidence>
<gene>
    <name evidence="3" type="ORF">BS47DRAFT_1483193</name>
</gene>
<feature type="domain" description="Pyridoxamine kinase/Phosphomethylpyrimidine kinase" evidence="2">
    <location>
        <begin position="248"/>
        <end position="313"/>
    </location>
</feature>
<dbReference type="Pfam" id="PF08543">
    <property type="entry name" value="Phos_pyr_kin"/>
    <property type="match status" value="2"/>
</dbReference>
<proteinExistence type="predicted"/>
<dbReference type="Gene3D" id="1.20.910.10">
    <property type="entry name" value="Heme oxygenase-like"/>
    <property type="match status" value="1"/>
</dbReference>
<dbReference type="CDD" id="cd19367">
    <property type="entry name" value="TenA_C_ScTHI20-like"/>
    <property type="match status" value="1"/>
</dbReference>
<dbReference type="InterPro" id="IPR004399">
    <property type="entry name" value="HMP/HMP-P_kinase_dom"/>
</dbReference>
<evidence type="ECO:0008006" key="5">
    <source>
        <dbReference type="Google" id="ProtNLM"/>
    </source>
</evidence>
<sequence length="556" mass="59883">MVDLHSVLTIAGSDPSGGAGIQADLKTFTALGCYGTSVVTALTAQNTLGVQAVHSCGSDFVDKQLTSVLEDIPVHAIKTGMLYDGGTIAKVVQRITSHFEANGKSPLVVDPVIVSTSGYRLLDASATDAMRLDLMPLAAIVTPNIPEAEYLLSASGYAEIGSIPAMKLAAERLAAGGHTAILVKGGHLVIHSEQLDQLDVSDCVIEYADMCNPDYPKILRAANGPCNDIHSDLVVDVLFEPNPTKRVQPFTLFARHRITTKRTHGTGCTLSAAIACELAKGQSVLAATRLAITYTHMGIATALPVGRGHGPLNHLHSLITRVVPQVTAHSPFPFVASLIRENQETWDGYVKHPFVQQIGRGTLPKECFIHFIKQDYLYLKYYARAHGLLAAKASDILSIQSSATIMLQVARESKMLESFCVEWGLSSSEIATTPESTVTAAYGSFILDSGLKGDDVSLLVALAACLLGYGEVGLWLAYKSQHAESGTILEGNPYRKWVEDYSGQEYQAACCEGIYTLEARIAADPPSPSRFRELSKIWSRCVELEKGFWDMAISLS</sequence>
<dbReference type="GO" id="GO:0008902">
    <property type="term" value="F:hydroxymethylpyrimidine kinase activity"/>
    <property type="evidence" value="ECO:0007669"/>
    <property type="project" value="TreeGrafter"/>
</dbReference>
<dbReference type="InterPro" id="IPR029056">
    <property type="entry name" value="Ribokinase-like"/>
</dbReference>
<dbReference type="InterPro" id="IPR013749">
    <property type="entry name" value="PM/HMP-P_kinase-1"/>
</dbReference>
<dbReference type="GO" id="GO:0008972">
    <property type="term" value="F:phosphomethylpyrimidine kinase activity"/>
    <property type="evidence" value="ECO:0007669"/>
    <property type="project" value="InterPro"/>
</dbReference>
<dbReference type="PANTHER" id="PTHR20858">
    <property type="entry name" value="PHOSPHOMETHYLPYRIMIDINE KINASE"/>
    <property type="match status" value="1"/>
</dbReference>
<protein>
    <recommendedName>
        <fullName evidence="5">Phosphomethylpyrimidine kinase</fullName>
    </recommendedName>
</protein>
<dbReference type="InterPro" id="IPR016084">
    <property type="entry name" value="Haem_Oase-like_multi-hlx"/>
</dbReference>
<feature type="domain" description="Thiaminase-2/PQQC" evidence="1">
    <location>
        <begin position="343"/>
        <end position="553"/>
    </location>
</feature>
<dbReference type="SUPFAM" id="SSF48613">
    <property type="entry name" value="Heme oxygenase-like"/>
    <property type="match status" value="1"/>
</dbReference>
<organism evidence="3 4">
    <name type="scientific">Hydnum rufescens UP504</name>
    <dbReference type="NCBI Taxonomy" id="1448309"/>
    <lineage>
        <taxon>Eukaryota</taxon>
        <taxon>Fungi</taxon>
        <taxon>Dikarya</taxon>
        <taxon>Basidiomycota</taxon>
        <taxon>Agaricomycotina</taxon>
        <taxon>Agaricomycetes</taxon>
        <taxon>Cantharellales</taxon>
        <taxon>Hydnaceae</taxon>
        <taxon>Hydnum</taxon>
    </lineage>
</organism>
<dbReference type="PANTHER" id="PTHR20858:SF17">
    <property type="entry name" value="HYDROXYMETHYLPYRIMIDINE_PHOSPHOMETHYLPYRIMIDINE KINASE THI20-RELATED"/>
    <property type="match status" value="1"/>
</dbReference>
<dbReference type="InterPro" id="IPR004305">
    <property type="entry name" value="Thiaminase-2/PQQC"/>
</dbReference>
<dbReference type="Proteomes" id="UP000886523">
    <property type="component" value="Unassembled WGS sequence"/>
</dbReference>
<reference evidence="3" key="1">
    <citation type="journal article" date="2020" name="Nat. Commun.">
        <title>Large-scale genome sequencing of mycorrhizal fungi provides insights into the early evolution of symbiotic traits.</title>
        <authorList>
            <person name="Miyauchi S."/>
            <person name="Kiss E."/>
            <person name="Kuo A."/>
            <person name="Drula E."/>
            <person name="Kohler A."/>
            <person name="Sanchez-Garcia M."/>
            <person name="Morin E."/>
            <person name="Andreopoulos B."/>
            <person name="Barry K.W."/>
            <person name="Bonito G."/>
            <person name="Buee M."/>
            <person name="Carver A."/>
            <person name="Chen C."/>
            <person name="Cichocki N."/>
            <person name="Clum A."/>
            <person name="Culley D."/>
            <person name="Crous P.W."/>
            <person name="Fauchery L."/>
            <person name="Girlanda M."/>
            <person name="Hayes R.D."/>
            <person name="Keri Z."/>
            <person name="LaButti K."/>
            <person name="Lipzen A."/>
            <person name="Lombard V."/>
            <person name="Magnuson J."/>
            <person name="Maillard F."/>
            <person name="Murat C."/>
            <person name="Nolan M."/>
            <person name="Ohm R.A."/>
            <person name="Pangilinan J."/>
            <person name="Pereira M.F."/>
            <person name="Perotto S."/>
            <person name="Peter M."/>
            <person name="Pfister S."/>
            <person name="Riley R."/>
            <person name="Sitrit Y."/>
            <person name="Stielow J.B."/>
            <person name="Szollosi G."/>
            <person name="Zifcakova L."/>
            <person name="Stursova M."/>
            <person name="Spatafora J.W."/>
            <person name="Tedersoo L."/>
            <person name="Vaario L.M."/>
            <person name="Yamada A."/>
            <person name="Yan M."/>
            <person name="Wang P."/>
            <person name="Xu J."/>
            <person name="Bruns T."/>
            <person name="Baldrian P."/>
            <person name="Vilgalys R."/>
            <person name="Dunand C."/>
            <person name="Henrissat B."/>
            <person name="Grigoriev I.V."/>
            <person name="Hibbett D."/>
            <person name="Nagy L.G."/>
            <person name="Martin F.M."/>
        </authorList>
    </citation>
    <scope>NUCLEOTIDE SEQUENCE</scope>
    <source>
        <strain evidence="3">UP504</strain>
    </source>
</reference>
<keyword evidence="4" id="KW-1185">Reference proteome</keyword>
<dbReference type="AlphaFoldDB" id="A0A9P6B4B7"/>